<evidence type="ECO:0000313" key="2">
    <source>
        <dbReference type="EMBL" id="KAF2196125.1"/>
    </source>
</evidence>
<protein>
    <submittedName>
        <fullName evidence="2">Uncharacterized protein</fullName>
    </submittedName>
</protein>
<organism evidence="2 3">
    <name type="scientific">Delitschia confertaspora ATCC 74209</name>
    <dbReference type="NCBI Taxonomy" id="1513339"/>
    <lineage>
        <taxon>Eukaryota</taxon>
        <taxon>Fungi</taxon>
        <taxon>Dikarya</taxon>
        <taxon>Ascomycota</taxon>
        <taxon>Pezizomycotina</taxon>
        <taxon>Dothideomycetes</taxon>
        <taxon>Pleosporomycetidae</taxon>
        <taxon>Pleosporales</taxon>
        <taxon>Delitschiaceae</taxon>
        <taxon>Delitschia</taxon>
    </lineage>
</organism>
<feature type="chain" id="PRO_5040346490" evidence="1">
    <location>
        <begin position="22"/>
        <end position="58"/>
    </location>
</feature>
<feature type="signal peptide" evidence="1">
    <location>
        <begin position="1"/>
        <end position="21"/>
    </location>
</feature>
<dbReference type="Proteomes" id="UP000799536">
    <property type="component" value="Unassembled WGS sequence"/>
</dbReference>
<dbReference type="AlphaFoldDB" id="A0A9P4JBJ7"/>
<dbReference type="EMBL" id="ML994472">
    <property type="protein sequence ID" value="KAF2196125.1"/>
    <property type="molecule type" value="Genomic_DNA"/>
</dbReference>
<reference evidence="2" key="1">
    <citation type="journal article" date="2020" name="Stud. Mycol.">
        <title>101 Dothideomycetes genomes: a test case for predicting lifestyles and emergence of pathogens.</title>
        <authorList>
            <person name="Haridas S."/>
            <person name="Albert R."/>
            <person name="Binder M."/>
            <person name="Bloem J."/>
            <person name="Labutti K."/>
            <person name="Salamov A."/>
            <person name="Andreopoulos B."/>
            <person name="Baker S."/>
            <person name="Barry K."/>
            <person name="Bills G."/>
            <person name="Bluhm B."/>
            <person name="Cannon C."/>
            <person name="Castanera R."/>
            <person name="Culley D."/>
            <person name="Daum C."/>
            <person name="Ezra D."/>
            <person name="Gonzalez J."/>
            <person name="Henrissat B."/>
            <person name="Kuo A."/>
            <person name="Liang C."/>
            <person name="Lipzen A."/>
            <person name="Lutzoni F."/>
            <person name="Magnuson J."/>
            <person name="Mondo S."/>
            <person name="Nolan M."/>
            <person name="Ohm R."/>
            <person name="Pangilinan J."/>
            <person name="Park H.-J."/>
            <person name="Ramirez L."/>
            <person name="Alfaro M."/>
            <person name="Sun H."/>
            <person name="Tritt A."/>
            <person name="Yoshinaga Y."/>
            <person name="Zwiers L.-H."/>
            <person name="Turgeon B."/>
            <person name="Goodwin S."/>
            <person name="Spatafora J."/>
            <person name="Crous P."/>
            <person name="Grigoriev I."/>
        </authorList>
    </citation>
    <scope>NUCLEOTIDE SEQUENCE</scope>
    <source>
        <strain evidence="2">ATCC 74209</strain>
    </source>
</reference>
<accession>A0A9P4JBJ7</accession>
<evidence type="ECO:0000256" key="1">
    <source>
        <dbReference type="SAM" id="SignalP"/>
    </source>
</evidence>
<keyword evidence="3" id="KW-1185">Reference proteome</keyword>
<evidence type="ECO:0000313" key="3">
    <source>
        <dbReference type="Proteomes" id="UP000799536"/>
    </source>
</evidence>
<proteinExistence type="predicted"/>
<sequence length="58" mass="6449">MPSISLHLIGLLSCSLLHVLTLPLAFSLSSLNRPRYLNYLPTCIPVRSSLTSCRIRPL</sequence>
<comment type="caution">
    <text evidence="2">The sequence shown here is derived from an EMBL/GenBank/DDBJ whole genome shotgun (WGS) entry which is preliminary data.</text>
</comment>
<gene>
    <name evidence="2" type="ORF">GQ43DRAFT_445399</name>
</gene>
<keyword evidence="1" id="KW-0732">Signal</keyword>
<name>A0A9P4JBJ7_9PLEO</name>